<evidence type="ECO:0000313" key="4">
    <source>
        <dbReference type="Proteomes" id="UP000008068"/>
    </source>
</evidence>
<accession>G0P0D8</accession>
<organism evidence="4">
    <name type="scientific">Caenorhabditis brenneri</name>
    <name type="common">Nematode worm</name>
    <dbReference type="NCBI Taxonomy" id="135651"/>
    <lineage>
        <taxon>Eukaryota</taxon>
        <taxon>Metazoa</taxon>
        <taxon>Ecdysozoa</taxon>
        <taxon>Nematoda</taxon>
        <taxon>Chromadorea</taxon>
        <taxon>Rhabditida</taxon>
        <taxon>Rhabditina</taxon>
        <taxon>Rhabditomorpha</taxon>
        <taxon>Rhabditoidea</taxon>
        <taxon>Rhabditidae</taxon>
        <taxon>Peloderinae</taxon>
        <taxon>Caenorhabditis</taxon>
    </lineage>
</organism>
<dbReference type="AlphaFoldDB" id="G0P0D8"/>
<keyword evidence="4" id="KW-1185">Reference proteome</keyword>
<sequence>MSKHITYVRPDLTTLPAILQEKVIRKFLSFELIPAGWHCQEKSFIENIRSLYKTSNMRVQYYGSPENLERYLFNFINFPGSQQFFQFDDSVFYKTNLSVYHSLGGNTFIYKKDMYELLFEYIPRIHTLPSLQKLAHSLINYYLRAMKRKLTTSHEMIDIDDEFRGYLCRKQRFMEEMMETGRWKLETDKFIFKKLIGTNGNLHYADELDSPSESPRTPKSKLKKKKKGRQQSDDNDYEEHNHLNDGTDIEQESEKRVRLVFRDLPRWIPLDLNMCSLAFFAMDADVEAF</sequence>
<feature type="compositionally biased region" description="Basic residues" evidence="1">
    <location>
        <begin position="218"/>
        <end position="229"/>
    </location>
</feature>
<dbReference type="PANTHER" id="PTHR21447">
    <property type="entry name" value="RING-TYPE DOMAIN-CONTAINING PROTEIN-RELATED"/>
    <property type="match status" value="1"/>
</dbReference>
<gene>
    <name evidence="3" type="ORF">CAEBREN_11469</name>
</gene>
<evidence type="ECO:0000256" key="1">
    <source>
        <dbReference type="SAM" id="MobiDB-lite"/>
    </source>
</evidence>
<feature type="domain" description="DUF7809" evidence="2">
    <location>
        <begin position="108"/>
        <end position="188"/>
    </location>
</feature>
<dbReference type="HOGENOM" id="CLU_963869_0_0_1"/>
<dbReference type="InParanoid" id="G0P0D8"/>
<dbReference type="PANTHER" id="PTHR21447:SF11">
    <property type="entry name" value="RING-TYPE DOMAIN-CONTAINING PROTEIN"/>
    <property type="match status" value="1"/>
</dbReference>
<dbReference type="InterPro" id="IPR056711">
    <property type="entry name" value="DUF7809"/>
</dbReference>
<dbReference type="Pfam" id="PF25100">
    <property type="entry name" value="DUF7809"/>
    <property type="match status" value="1"/>
</dbReference>
<dbReference type="Proteomes" id="UP000008068">
    <property type="component" value="Unassembled WGS sequence"/>
</dbReference>
<dbReference type="GO" id="GO:0045087">
    <property type="term" value="P:innate immune response"/>
    <property type="evidence" value="ECO:0007669"/>
    <property type="project" value="TreeGrafter"/>
</dbReference>
<evidence type="ECO:0000313" key="3">
    <source>
        <dbReference type="EMBL" id="EGT41700.1"/>
    </source>
</evidence>
<protein>
    <recommendedName>
        <fullName evidence="2">DUF7809 domain-containing protein</fullName>
    </recommendedName>
</protein>
<dbReference type="OrthoDB" id="5875336at2759"/>
<dbReference type="EMBL" id="GL379998">
    <property type="protein sequence ID" value="EGT41700.1"/>
    <property type="molecule type" value="Genomic_DNA"/>
</dbReference>
<feature type="region of interest" description="Disordered" evidence="1">
    <location>
        <begin position="206"/>
        <end position="250"/>
    </location>
</feature>
<evidence type="ECO:0000259" key="2">
    <source>
        <dbReference type="Pfam" id="PF25100"/>
    </source>
</evidence>
<dbReference type="GO" id="GO:0045121">
    <property type="term" value="C:membrane raft"/>
    <property type="evidence" value="ECO:0007669"/>
    <property type="project" value="TreeGrafter"/>
</dbReference>
<name>G0P0D8_CAEBE</name>
<proteinExistence type="predicted"/>
<reference evidence="4" key="1">
    <citation type="submission" date="2011-07" db="EMBL/GenBank/DDBJ databases">
        <authorList>
            <consortium name="Caenorhabditis brenneri Sequencing and Analysis Consortium"/>
            <person name="Wilson R.K."/>
        </authorList>
    </citation>
    <scope>NUCLEOTIDE SEQUENCE [LARGE SCALE GENOMIC DNA]</scope>
    <source>
        <strain evidence="4">PB2801</strain>
    </source>
</reference>